<dbReference type="Gene3D" id="2.60.120.10">
    <property type="entry name" value="Jelly Rolls"/>
    <property type="match status" value="1"/>
</dbReference>
<dbReference type="InterPro" id="IPR050807">
    <property type="entry name" value="TransReg_Diox_bact_type"/>
</dbReference>
<dbReference type="Gene3D" id="1.10.260.40">
    <property type="entry name" value="lambda repressor-like DNA-binding domains"/>
    <property type="match status" value="1"/>
</dbReference>
<gene>
    <name evidence="3" type="ORF">CAL24_03715</name>
</gene>
<dbReference type="InterPro" id="IPR001387">
    <property type="entry name" value="Cro/C1-type_HTH"/>
</dbReference>
<dbReference type="Proteomes" id="UP000215633">
    <property type="component" value="Unassembled WGS sequence"/>
</dbReference>
<dbReference type="Pfam" id="PF07883">
    <property type="entry name" value="Cupin_2"/>
    <property type="match status" value="1"/>
</dbReference>
<dbReference type="PANTHER" id="PTHR46797:SF1">
    <property type="entry name" value="METHYLPHOSPHONATE SYNTHASE"/>
    <property type="match status" value="1"/>
</dbReference>
<organism evidence="3 4">
    <name type="scientific">Bordetella genomosp. 2</name>
    <dbReference type="NCBI Taxonomy" id="1983456"/>
    <lineage>
        <taxon>Bacteria</taxon>
        <taxon>Pseudomonadati</taxon>
        <taxon>Pseudomonadota</taxon>
        <taxon>Betaproteobacteria</taxon>
        <taxon>Burkholderiales</taxon>
        <taxon>Alcaligenaceae</taxon>
        <taxon>Bordetella</taxon>
    </lineage>
</organism>
<dbReference type="GO" id="GO:0003677">
    <property type="term" value="F:DNA binding"/>
    <property type="evidence" value="ECO:0007669"/>
    <property type="project" value="UniProtKB-KW"/>
</dbReference>
<dbReference type="PROSITE" id="PS50943">
    <property type="entry name" value="HTH_CROC1"/>
    <property type="match status" value="1"/>
</dbReference>
<dbReference type="Pfam" id="PF01381">
    <property type="entry name" value="HTH_3"/>
    <property type="match status" value="1"/>
</dbReference>
<evidence type="ECO:0000259" key="2">
    <source>
        <dbReference type="PROSITE" id="PS50943"/>
    </source>
</evidence>
<feature type="domain" description="HTH cro/C1-type" evidence="2">
    <location>
        <begin position="68"/>
        <end position="122"/>
    </location>
</feature>
<dbReference type="AlphaFoldDB" id="A0A261VYH6"/>
<dbReference type="GO" id="GO:0005829">
    <property type="term" value="C:cytosol"/>
    <property type="evidence" value="ECO:0007669"/>
    <property type="project" value="TreeGrafter"/>
</dbReference>
<dbReference type="SUPFAM" id="SSF51182">
    <property type="entry name" value="RmlC-like cupins"/>
    <property type="match status" value="1"/>
</dbReference>
<dbReference type="SMART" id="SM00530">
    <property type="entry name" value="HTH_XRE"/>
    <property type="match status" value="1"/>
</dbReference>
<evidence type="ECO:0000256" key="1">
    <source>
        <dbReference type="ARBA" id="ARBA00023125"/>
    </source>
</evidence>
<protein>
    <recommendedName>
        <fullName evidence="2">HTH cro/C1-type domain-containing protein</fullName>
    </recommendedName>
</protein>
<keyword evidence="1" id="KW-0238">DNA-binding</keyword>
<dbReference type="PANTHER" id="PTHR46797">
    <property type="entry name" value="HTH-TYPE TRANSCRIPTIONAL REGULATOR"/>
    <property type="match status" value="1"/>
</dbReference>
<name>A0A261VYH6_9BORD</name>
<dbReference type="InterPro" id="IPR013096">
    <property type="entry name" value="Cupin_2"/>
</dbReference>
<dbReference type="SUPFAM" id="SSF47413">
    <property type="entry name" value="lambda repressor-like DNA-binding domains"/>
    <property type="match status" value="1"/>
</dbReference>
<evidence type="ECO:0000313" key="3">
    <source>
        <dbReference type="EMBL" id="OZI79059.1"/>
    </source>
</evidence>
<comment type="caution">
    <text evidence="3">The sequence shown here is derived from an EMBL/GenBank/DDBJ whole genome shotgun (WGS) entry which is preliminary data.</text>
</comment>
<dbReference type="InterPro" id="IPR011051">
    <property type="entry name" value="RmlC_Cupin_sf"/>
</dbReference>
<dbReference type="EMBL" id="NEVT01000003">
    <property type="protein sequence ID" value="OZI79059.1"/>
    <property type="molecule type" value="Genomic_DNA"/>
</dbReference>
<dbReference type="InterPro" id="IPR014710">
    <property type="entry name" value="RmlC-like_jellyroll"/>
</dbReference>
<dbReference type="GO" id="GO:0003700">
    <property type="term" value="F:DNA-binding transcription factor activity"/>
    <property type="evidence" value="ECO:0007669"/>
    <property type="project" value="TreeGrafter"/>
</dbReference>
<proteinExistence type="predicted"/>
<accession>A0A261VYH6</accession>
<evidence type="ECO:0000313" key="4">
    <source>
        <dbReference type="Proteomes" id="UP000215633"/>
    </source>
</evidence>
<reference evidence="4" key="1">
    <citation type="submission" date="2017-05" db="EMBL/GenBank/DDBJ databases">
        <title>Complete and WGS of Bordetella genogroups.</title>
        <authorList>
            <person name="Spilker T."/>
            <person name="Lipuma J."/>
        </authorList>
    </citation>
    <scope>NUCLEOTIDE SEQUENCE [LARGE SCALE GENOMIC DNA]</scope>
    <source>
        <strain evidence="4">AU8256</strain>
    </source>
</reference>
<sequence>MQIFLHTKQIIASLRRRAMAVRACPADGVPPLQWAAGFRRPAHECPGPMNQKVTERIEWVARQLGARIRHARQAHRITLEGLSEQTGLSAGFLSRLERGEASASISNLIAIATHLDIPLREFFEEPEAASPDYVLYRADERAETPALTAHGYTYRLSSGDLPDQQMSAFELSFPPDGKMKPKLLTHEGEEVLYLLEGAIEFQIADHTFTMKAGDCVHFNCSKPHMGRNIGKTPARMLMVVTPAHSKRG</sequence>
<keyword evidence="4" id="KW-1185">Reference proteome</keyword>
<dbReference type="InterPro" id="IPR010982">
    <property type="entry name" value="Lambda_DNA-bd_dom_sf"/>
</dbReference>
<dbReference type="CDD" id="cd00093">
    <property type="entry name" value="HTH_XRE"/>
    <property type="match status" value="1"/>
</dbReference>
<dbReference type="CDD" id="cd02209">
    <property type="entry name" value="cupin_XRE_C"/>
    <property type="match status" value="1"/>
</dbReference>